<gene>
    <name evidence="5" type="ORF">H1S01_03970</name>
</gene>
<keyword evidence="3 4" id="KW-0067">ATP-binding</keyword>
<keyword evidence="6" id="KW-1185">Reference proteome</keyword>
<dbReference type="PANTHER" id="PTHR23407:SF1">
    <property type="entry name" value="5-FORMYLTETRAHYDROFOLATE CYCLO-LIGASE"/>
    <property type="match status" value="1"/>
</dbReference>
<dbReference type="PANTHER" id="PTHR23407">
    <property type="entry name" value="ATPASE INHIBITOR/5-FORMYLTETRAHYDROFOLATE CYCLO-LIGASE"/>
    <property type="match status" value="1"/>
</dbReference>
<dbReference type="NCBIfam" id="TIGR02727">
    <property type="entry name" value="MTHFS_bact"/>
    <property type="match status" value="1"/>
</dbReference>
<comment type="similarity">
    <text evidence="1 4">Belongs to the 5-formyltetrahydrofolate cyclo-ligase family.</text>
</comment>
<dbReference type="RefSeq" id="WP_188038816.1">
    <property type="nucleotide sequence ID" value="NZ_JACVHF010000002.1"/>
</dbReference>
<evidence type="ECO:0000256" key="2">
    <source>
        <dbReference type="ARBA" id="ARBA00022741"/>
    </source>
</evidence>
<evidence type="ECO:0000256" key="4">
    <source>
        <dbReference type="RuleBase" id="RU361279"/>
    </source>
</evidence>
<evidence type="ECO:0000256" key="3">
    <source>
        <dbReference type="ARBA" id="ARBA00022840"/>
    </source>
</evidence>
<keyword evidence="5" id="KW-0436">Ligase</keyword>
<reference evidence="5 6" key="1">
    <citation type="submission" date="2020-07" db="EMBL/GenBank/DDBJ databases">
        <title>Draft whole-genome sequence of Heliobacterium chlorum DSM 3682, type strain.</title>
        <authorList>
            <person name="Kyndt J.A."/>
            <person name="Meyer T.E."/>
            <person name="Imhoff J.F."/>
        </authorList>
    </citation>
    <scope>NUCLEOTIDE SEQUENCE [LARGE SCALE GENOMIC DNA]</scope>
    <source>
        <strain evidence="5 6">DSM 3682</strain>
    </source>
</reference>
<keyword evidence="2 4" id="KW-0547">Nucleotide-binding</keyword>
<accession>A0ABR7T0F8</accession>
<dbReference type="Proteomes" id="UP000617402">
    <property type="component" value="Unassembled WGS sequence"/>
</dbReference>
<dbReference type="GO" id="GO:0030272">
    <property type="term" value="F:5-formyltetrahydrofolate cyclo-ligase activity"/>
    <property type="evidence" value="ECO:0007669"/>
    <property type="project" value="UniProtKB-EC"/>
</dbReference>
<dbReference type="InterPro" id="IPR002698">
    <property type="entry name" value="FTHF_cligase"/>
</dbReference>
<dbReference type="SUPFAM" id="SSF100950">
    <property type="entry name" value="NagB/RpiA/CoA transferase-like"/>
    <property type="match status" value="1"/>
</dbReference>
<proteinExistence type="inferred from homology"/>
<organism evidence="5 6">
    <name type="scientific">Heliobacterium chlorum</name>
    <dbReference type="NCBI Taxonomy" id="2698"/>
    <lineage>
        <taxon>Bacteria</taxon>
        <taxon>Bacillati</taxon>
        <taxon>Bacillota</taxon>
        <taxon>Clostridia</taxon>
        <taxon>Eubacteriales</taxon>
        <taxon>Heliobacteriaceae</taxon>
        <taxon>Heliobacterium</taxon>
    </lineage>
</organism>
<comment type="catalytic activity">
    <reaction evidence="4">
        <text>(6S)-5-formyl-5,6,7,8-tetrahydrofolate + ATP = (6R)-5,10-methenyltetrahydrofolate + ADP + phosphate</text>
        <dbReference type="Rhea" id="RHEA:10488"/>
        <dbReference type="ChEBI" id="CHEBI:30616"/>
        <dbReference type="ChEBI" id="CHEBI:43474"/>
        <dbReference type="ChEBI" id="CHEBI:57455"/>
        <dbReference type="ChEBI" id="CHEBI:57457"/>
        <dbReference type="ChEBI" id="CHEBI:456216"/>
        <dbReference type="EC" id="6.3.3.2"/>
    </reaction>
</comment>
<comment type="cofactor">
    <cofactor evidence="4">
        <name>Mg(2+)</name>
        <dbReference type="ChEBI" id="CHEBI:18420"/>
    </cofactor>
</comment>
<dbReference type="Gene3D" id="3.40.50.10420">
    <property type="entry name" value="NagB/RpiA/CoA transferase-like"/>
    <property type="match status" value="1"/>
</dbReference>
<sequence length="202" mass="22970">MNQAEKQAWKQKIRQSVLALRSRQTHQEVAEKSSTIVKNLLSHTAYNRAKMIMTYVDFRQEVETKSLIQQALLNAKGIAVPVTQKEERRLIPAAIFNYPDDLQPGTWGILEPRQVQAVPAQEIDLIVIPGVAFDLRGNRLGYGAGFYDRFLPSLPPDTPKIAFAFELQLMDEFISDEHDIPMDLIITESRIINCREGQSLHV</sequence>
<evidence type="ECO:0000256" key="1">
    <source>
        <dbReference type="ARBA" id="ARBA00010638"/>
    </source>
</evidence>
<name>A0ABR7T0F8_HELCL</name>
<evidence type="ECO:0000313" key="6">
    <source>
        <dbReference type="Proteomes" id="UP000617402"/>
    </source>
</evidence>
<dbReference type="InterPro" id="IPR037171">
    <property type="entry name" value="NagB/RpiA_transferase-like"/>
</dbReference>
<dbReference type="Pfam" id="PF01812">
    <property type="entry name" value="5-FTHF_cyc-lig"/>
    <property type="match status" value="1"/>
</dbReference>
<protein>
    <recommendedName>
        <fullName evidence="4">5-formyltetrahydrofolate cyclo-ligase</fullName>
        <ecNumber evidence="4">6.3.3.2</ecNumber>
    </recommendedName>
</protein>
<comment type="caution">
    <text evidence="5">The sequence shown here is derived from an EMBL/GenBank/DDBJ whole genome shotgun (WGS) entry which is preliminary data.</text>
</comment>
<dbReference type="EMBL" id="JACVHF010000002">
    <property type="protein sequence ID" value="MBC9783672.1"/>
    <property type="molecule type" value="Genomic_DNA"/>
</dbReference>
<dbReference type="InterPro" id="IPR024185">
    <property type="entry name" value="FTHF_cligase-like_sf"/>
</dbReference>
<keyword evidence="4" id="KW-0460">Magnesium</keyword>
<evidence type="ECO:0000313" key="5">
    <source>
        <dbReference type="EMBL" id="MBC9783672.1"/>
    </source>
</evidence>
<dbReference type="EC" id="6.3.3.2" evidence="4"/>
<keyword evidence="4" id="KW-0479">Metal-binding</keyword>
<dbReference type="PIRSF" id="PIRSF006806">
    <property type="entry name" value="FTHF_cligase"/>
    <property type="match status" value="1"/>
</dbReference>